<dbReference type="InterPro" id="IPR017871">
    <property type="entry name" value="ABC_transporter-like_CS"/>
</dbReference>
<evidence type="ECO:0000256" key="4">
    <source>
        <dbReference type="ARBA" id="ARBA00022692"/>
    </source>
</evidence>
<dbReference type="Gene3D" id="3.40.50.300">
    <property type="entry name" value="P-loop containing nucleotide triphosphate hydrolases"/>
    <property type="match status" value="1"/>
</dbReference>
<evidence type="ECO:0000256" key="5">
    <source>
        <dbReference type="ARBA" id="ARBA00022741"/>
    </source>
</evidence>
<evidence type="ECO:0000259" key="11">
    <source>
        <dbReference type="PROSITE" id="PS50929"/>
    </source>
</evidence>
<dbReference type="CDD" id="cd07346">
    <property type="entry name" value="ABC_6TM_exporters"/>
    <property type="match status" value="1"/>
</dbReference>
<comment type="subcellular location">
    <subcellularLocation>
        <location evidence="1">Cell membrane</location>
        <topology evidence="1">Multi-pass membrane protein</topology>
    </subcellularLocation>
</comment>
<evidence type="ECO:0000256" key="2">
    <source>
        <dbReference type="ARBA" id="ARBA00022448"/>
    </source>
</evidence>
<evidence type="ECO:0000256" key="8">
    <source>
        <dbReference type="ARBA" id="ARBA00023136"/>
    </source>
</evidence>
<sequence length="563" mass="63377">MKKYFLKSKTLLALNFIFITMCSASSVILAFILRQITDISYGGEIDRLKSVLYLMAGYSVLMGILGFIKRILRRLFIKNTMYNLKKDIFNNLISRKISSFSLENSANYISAINNDTGIVEQEYFLSLLDSFDYVITFIIATFAIFKLNTYVAIAILLSGFIPMLVPTIFQKELGKRKKEYSDGIGSFTTKIKDIFTGFEVIKSFNIEEKIKEDFQHSNESLETKKYRSGFFESIANTISEFFGFVVFFVPLGLGTYLTLNGQFTAGGMVASVQLTNYIVNPVLNFSYILTKIKGAKPINEKLCNMINESNGEEEGASKEEFRELIQFENISFSYNEERKILDNISFSINKGEKIAIVGKSGSGKSTLLKLLLRYYENYDGEIKLDDKSIKDISLTSLYKLISIIQQNVFMFDDSIKANVALYGDYTDEEIDNAIRNSGLEELLKNLPMGKDSSVGENGSNLSGGEKQRISIARALVKNTPIILLDEATGSLDSKTAYEIENSLLGIEGLTSIVITHKLSEELLSKYDKILVLDKGQIIEMGSFDELIDEEGYFYSLFNVEKAA</sequence>
<feature type="transmembrane region" description="Helical" evidence="9">
    <location>
        <begin position="150"/>
        <end position="169"/>
    </location>
</feature>
<keyword evidence="3" id="KW-1003">Cell membrane</keyword>
<dbReference type="GO" id="GO:0005886">
    <property type="term" value="C:plasma membrane"/>
    <property type="evidence" value="ECO:0007669"/>
    <property type="project" value="UniProtKB-SubCell"/>
</dbReference>
<accession>A0A1H3Q7J3</accession>
<protein>
    <submittedName>
        <fullName evidence="12">ATP-binding cassette, subfamily C</fullName>
    </submittedName>
</protein>
<dbReference type="EMBL" id="FNQE01000018">
    <property type="protein sequence ID" value="SDZ09078.1"/>
    <property type="molecule type" value="Genomic_DNA"/>
</dbReference>
<keyword evidence="13" id="KW-1185">Reference proteome</keyword>
<reference evidence="12 13" key="1">
    <citation type="submission" date="2016-10" db="EMBL/GenBank/DDBJ databases">
        <authorList>
            <person name="de Groot N.N."/>
        </authorList>
    </citation>
    <scope>NUCLEOTIDE SEQUENCE [LARGE SCALE GENOMIC DNA]</scope>
    <source>
        <strain evidence="12 13">DSM 21650</strain>
    </source>
</reference>
<dbReference type="RefSeq" id="WP_091730146.1">
    <property type="nucleotide sequence ID" value="NZ_FNQE01000018.1"/>
</dbReference>
<evidence type="ECO:0000256" key="3">
    <source>
        <dbReference type="ARBA" id="ARBA00022475"/>
    </source>
</evidence>
<feature type="transmembrane region" description="Helical" evidence="9">
    <location>
        <begin position="123"/>
        <end position="144"/>
    </location>
</feature>
<keyword evidence="4 9" id="KW-0812">Transmembrane</keyword>
<dbReference type="PANTHER" id="PTHR43394:SF1">
    <property type="entry name" value="ATP-BINDING CASSETTE SUB-FAMILY B MEMBER 10, MITOCHONDRIAL"/>
    <property type="match status" value="1"/>
</dbReference>
<evidence type="ECO:0000256" key="6">
    <source>
        <dbReference type="ARBA" id="ARBA00022840"/>
    </source>
</evidence>
<feature type="transmembrane region" description="Helical" evidence="9">
    <location>
        <begin position="52"/>
        <end position="72"/>
    </location>
</feature>
<keyword evidence="5" id="KW-0547">Nucleotide-binding</keyword>
<dbReference type="Pfam" id="PF00005">
    <property type="entry name" value="ABC_tran"/>
    <property type="match status" value="1"/>
</dbReference>
<feature type="domain" description="ABC transporter" evidence="10">
    <location>
        <begin position="325"/>
        <end position="559"/>
    </location>
</feature>
<organism evidence="12 13">
    <name type="scientific">Proteiniborus ethanoligenes</name>
    <dbReference type="NCBI Taxonomy" id="415015"/>
    <lineage>
        <taxon>Bacteria</taxon>
        <taxon>Bacillati</taxon>
        <taxon>Bacillota</taxon>
        <taxon>Clostridia</taxon>
        <taxon>Eubacteriales</taxon>
        <taxon>Proteiniborus</taxon>
    </lineage>
</organism>
<dbReference type="InterPro" id="IPR027417">
    <property type="entry name" value="P-loop_NTPase"/>
</dbReference>
<feature type="transmembrane region" description="Helical" evidence="9">
    <location>
        <begin position="234"/>
        <end position="259"/>
    </location>
</feature>
<dbReference type="Pfam" id="PF00664">
    <property type="entry name" value="ABC_membrane"/>
    <property type="match status" value="1"/>
</dbReference>
<dbReference type="OrthoDB" id="95687at2"/>
<evidence type="ECO:0000313" key="12">
    <source>
        <dbReference type="EMBL" id="SDZ09078.1"/>
    </source>
</evidence>
<evidence type="ECO:0000313" key="13">
    <source>
        <dbReference type="Proteomes" id="UP000198625"/>
    </source>
</evidence>
<evidence type="ECO:0000256" key="9">
    <source>
        <dbReference type="SAM" id="Phobius"/>
    </source>
</evidence>
<dbReference type="SUPFAM" id="SSF90123">
    <property type="entry name" value="ABC transporter transmembrane region"/>
    <property type="match status" value="1"/>
</dbReference>
<dbReference type="Proteomes" id="UP000198625">
    <property type="component" value="Unassembled WGS sequence"/>
</dbReference>
<dbReference type="PROSITE" id="PS00211">
    <property type="entry name" value="ABC_TRANSPORTER_1"/>
    <property type="match status" value="1"/>
</dbReference>
<dbReference type="InterPro" id="IPR011527">
    <property type="entry name" value="ABC1_TM_dom"/>
</dbReference>
<dbReference type="GO" id="GO:0015421">
    <property type="term" value="F:ABC-type oligopeptide transporter activity"/>
    <property type="evidence" value="ECO:0007669"/>
    <property type="project" value="TreeGrafter"/>
</dbReference>
<gene>
    <name evidence="12" type="ORF">SAMN05660462_01828</name>
</gene>
<evidence type="ECO:0000259" key="10">
    <source>
        <dbReference type="PROSITE" id="PS50893"/>
    </source>
</evidence>
<keyword evidence="8 9" id="KW-0472">Membrane</keyword>
<dbReference type="InterPro" id="IPR036640">
    <property type="entry name" value="ABC1_TM_sf"/>
</dbReference>
<dbReference type="STRING" id="415015.SAMN05660462_01828"/>
<keyword evidence="6 12" id="KW-0067">ATP-binding</keyword>
<evidence type="ECO:0000256" key="7">
    <source>
        <dbReference type="ARBA" id="ARBA00022989"/>
    </source>
</evidence>
<dbReference type="AlphaFoldDB" id="A0A1H3Q7J3"/>
<feature type="domain" description="ABC transmembrane type-1" evidence="11">
    <location>
        <begin position="13"/>
        <end position="294"/>
    </location>
</feature>
<evidence type="ECO:0000256" key="1">
    <source>
        <dbReference type="ARBA" id="ARBA00004651"/>
    </source>
</evidence>
<dbReference type="PANTHER" id="PTHR43394">
    <property type="entry name" value="ATP-DEPENDENT PERMEASE MDL1, MITOCHONDRIAL"/>
    <property type="match status" value="1"/>
</dbReference>
<proteinExistence type="predicted"/>
<dbReference type="InterPro" id="IPR003593">
    <property type="entry name" value="AAA+_ATPase"/>
</dbReference>
<dbReference type="InterPro" id="IPR039421">
    <property type="entry name" value="Type_1_exporter"/>
</dbReference>
<dbReference type="SUPFAM" id="SSF52540">
    <property type="entry name" value="P-loop containing nucleoside triphosphate hydrolases"/>
    <property type="match status" value="1"/>
</dbReference>
<dbReference type="SMART" id="SM00382">
    <property type="entry name" value="AAA"/>
    <property type="match status" value="1"/>
</dbReference>
<dbReference type="Gene3D" id="1.20.1560.10">
    <property type="entry name" value="ABC transporter type 1, transmembrane domain"/>
    <property type="match status" value="1"/>
</dbReference>
<name>A0A1H3Q7J3_9FIRM</name>
<dbReference type="GO" id="GO:0005524">
    <property type="term" value="F:ATP binding"/>
    <property type="evidence" value="ECO:0007669"/>
    <property type="project" value="UniProtKB-KW"/>
</dbReference>
<keyword evidence="7 9" id="KW-1133">Transmembrane helix</keyword>
<dbReference type="GO" id="GO:0016887">
    <property type="term" value="F:ATP hydrolysis activity"/>
    <property type="evidence" value="ECO:0007669"/>
    <property type="project" value="InterPro"/>
</dbReference>
<dbReference type="InterPro" id="IPR003439">
    <property type="entry name" value="ABC_transporter-like_ATP-bd"/>
</dbReference>
<dbReference type="FunFam" id="3.40.50.300:FF:000221">
    <property type="entry name" value="Multidrug ABC transporter ATP-binding protein"/>
    <property type="match status" value="1"/>
</dbReference>
<feature type="transmembrane region" description="Helical" evidence="9">
    <location>
        <begin position="12"/>
        <end position="32"/>
    </location>
</feature>
<dbReference type="PROSITE" id="PS50893">
    <property type="entry name" value="ABC_TRANSPORTER_2"/>
    <property type="match status" value="1"/>
</dbReference>
<dbReference type="PROSITE" id="PS50929">
    <property type="entry name" value="ABC_TM1F"/>
    <property type="match status" value="1"/>
</dbReference>
<keyword evidence="2" id="KW-0813">Transport</keyword>